<evidence type="ECO:0000256" key="2">
    <source>
        <dbReference type="ARBA" id="ARBA00022649"/>
    </source>
</evidence>
<dbReference type="Gene3D" id="3.40.630.30">
    <property type="match status" value="1"/>
</dbReference>
<dbReference type="EMBL" id="CADIKF010000086">
    <property type="protein sequence ID" value="CAB3771858.1"/>
    <property type="molecule type" value="Genomic_DNA"/>
</dbReference>
<protein>
    <recommendedName>
        <fullName evidence="6">N-acetyltransferase domain-containing protein</fullName>
    </recommendedName>
</protein>
<dbReference type="InterPro" id="IPR016181">
    <property type="entry name" value="Acyl_CoA_acyltransferase"/>
</dbReference>
<reference evidence="7 8" key="1">
    <citation type="submission" date="2020-04" db="EMBL/GenBank/DDBJ databases">
        <authorList>
            <person name="De Canck E."/>
        </authorList>
    </citation>
    <scope>NUCLEOTIDE SEQUENCE [LARGE SCALE GENOMIC DNA]</scope>
    <source>
        <strain evidence="7 8">LMG 29739</strain>
    </source>
</reference>
<evidence type="ECO:0000313" key="7">
    <source>
        <dbReference type="EMBL" id="CAB3771858.1"/>
    </source>
</evidence>
<dbReference type="GO" id="GO:0016747">
    <property type="term" value="F:acyltransferase activity, transferring groups other than amino-acyl groups"/>
    <property type="evidence" value="ECO:0007669"/>
    <property type="project" value="InterPro"/>
</dbReference>
<evidence type="ECO:0000256" key="1">
    <source>
        <dbReference type="ARBA" id="ARBA00022491"/>
    </source>
</evidence>
<evidence type="ECO:0000313" key="8">
    <source>
        <dbReference type="Proteomes" id="UP000494329"/>
    </source>
</evidence>
<keyword evidence="4" id="KW-0012">Acyltransferase</keyword>
<dbReference type="PROSITE" id="PS51186">
    <property type="entry name" value="GNAT"/>
    <property type="match status" value="1"/>
</dbReference>
<dbReference type="InterPro" id="IPR000182">
    <property type="entry name" value="GNAT_dom"/>
</dbReference>
<dbReference type="PANTHER" id="PTHR36449:SF1">
    <property type="entry name" value="ACETYLTRANSFERASE"/>
    <property type="match status" value="1"/>
</dbReference>
<comment type="catalytic activity">
    <reaction evidence="5">
        <text>glycyl-tRNA(Gly) + acetyl-CoA = N-acetylglycyl-tRNA(Gly) + CoA + H(+)</text>
        <dbReference type="Rhea" id="RHEA:81867"/>
        <dbReference type="Rhea" id="RHEA-COMP:9683"/>
        <dbReference type="Rhea" id="RHEA-COMP:19766"/>
        <dbReference type="ChEBI" id="CHEBI:15378"/>
        <dbReference type="ChEBI" id="CHEBI:57287"/>
        <dbReference type="ChEBI" id="CHEBI:57288"/>
        <dbReference type="ChEBI" id="CHEBI:78522"/>
        <dbReference type="ChEBI" id="CHEBI:232036"/>
    </reaction>
</comment>
<sequence length="79" mass="8522">MLLARLAVDTKYKGQGLGEHLLAHALDTVLTTAEAIGVQCVVVDAIDSGAAGFYRKYGFEPFTDTPRRLFLPVATIKQA</sequence>
<dbReference type="AlphaFoldDB" id="A0A6J5EZ06"/>
<dbReference type="CDD" id="cd04301">
    <property type="entry name" value="NAT_SF"/>
    <property type="match status" value="1"/>
</dbReference>
<keyword evidence="1" id="KW-0678">Repressor</keyword>
<proteinExistence type="predicted"/>
<dbReference type="SUPFAM" id="SSF55729">
    <property type="entry name" value="Acyl-CoA N-acyltransferases (Nat)"/>
    <property type="match status" value="1"/>
</dbReference>
<dbReference type="Pfam" id="PF13508">
    <property type="entry name" value="Acetyltransf_7"/>
    <property type="match status" value="1"/>
</dbReference>
<organism evidence="7 8">
    <name type="scientific">Paraburkholderia solisilvae</name>
    <dbReference type="NCBI Taxonomy" id="624376"/>
    <lineage>
        <taxon>Bacteria</taxon>
        <taxon>Pseudomonadati</taxon>
        <taxon>Pseudomonadota</taxon>
        <taxon>Betaproteobacteria</taxon>
        <taxon>Burkholderiales</taxon>
        <taxon>Burkholderiaceae</taxon>
        <taxon>Paraburkholderia</taxon>
    </lineage>
</organism>
<evidence type="ECO:0000256" key="4">
    <source>
        <dbReference type="ARBA" id="ARBA00023315"/>
    </source>
</evidence>
<accession>A0A6J5EZ06</accession>
<keyword evidence="8" id="KW-1185">Reference proteome</keyword>
<keyword evidence="3" id="KW-0808">Transferase</keyword>
<evidence type="ECO:0000259" key="6">
    <source>
        <dbReference type="PROSITE" id="PS51186"/>
    </source>
</evidence>
<gene>
    <name evidence="7" type="ORF">LMG29739_06136</name>
</gene>
<evidence type="ECO:0000256" key="5">
    <source>
        <dbReference type="ARBA" id="ARBA00049880"/>
    </source>
</evidence>
<dbReference type="Proteomes" id="UP000494329">
    <property type="component" value="Unassembled WGS sequence"/>
</dbReference>
<dbReference type="PANTHER" id="PTHR36449">
    <property type="entry name" value="ACETYLTRANSFERASE-RELATED"/>
    <property type="match status" value="1"/>
</dbReference>
<name>A0A6J5EZ06_9BURK</name>
<evidence type="ECO:0000256" key="3">
    <source>
        <dbReference type="ARBA" id="ARBA00022679"/>
    </source>
</evidence>
<keyword evidence="2" id="KW-1277">Toxin-antitoxin system</keyword>
<feature type="domain" description="N-acetyltransferase" evidence="6">
    <location>
        <begin position="1"/>
        <end position="74"/>
    </location>
</feature>